<accession>A0A7K1YBU0</accession>
<dbReference type="EMBL" id="WVHT01000006">
    <property type="protein sequence ID" value="MXV52064.1"/>
    <property type="molecule type" value="Genomic_DNA"/>
</dbReference>
<gene>
    <name evidence="1" type="ORF">GS399_13875</name>
</gene>
<protein>
    <recommendedName>
        <fullName evidence="3">Cytoplasmic protein</fullName>
    </recommendedName>
</protein>
<evidence type="ECO:0000313" key="1">
    <source>
        <dbReference type="EMBL" id="MXV52064.1"/>
    </source>
</evidence>
<dbReference type="AlphaFoldDB" id="A0A7K1YBU0"/>
<dbReference type="RefSeq" id="WP_160845245.1">
    <property type="nucleotide sequence ID" value="NZ_WVHT01000006.1"/>
</dbReference>
<organism evidence="1 2">
    <name type="scientific">Hufsiella arboris</name>
    <dbReference type="NCBI Taxonomy" id="2695275"/>
    <lineage>
        <taxon>Bacteria</taxon>
        <taxon>Pseudomonadati</taxon>
        <taxon>Bacteroidota</taxon>
        <taxon>Sphingobacteriia</taxon>
        <taxon>Sphingobacteriales</taxon>
        <taxon>Sphingobacteriaceae</taxon>
        <taxon>Hufsiella</taxon>
    </lineage>
</organism>
<proteinExistence type="predicted"/>
<name>A0A7K1YBU0_9SPHI</name>
<dbReference type="Pfam" id="PF12843">
    <property type="entry name" value="QSregVF_b"/>
    <property type="match status" value="1"/>
</dbReference>
<sequence length="71" mass="8193">MDSQILIDLVRNKMPYGKYKGVLIADIPEHYLVWLKQNGFPAGKLGMLLSTMYEIRLNGLTYLLKPLRDKP</sequence>
<keyword evidence="2" id="KW-1185">Reference proteome</keyword>
<dbReference type="Proteomes" id="UP000466586">
    <property type="component" value="Unassembled WGS sequence"/>
</dbReference>
<evidence type="ECO:0008006" key="3">
    <source>
        <dbReference type="Google" id="ProtNLM"/>
    </source>
</evidence>
<dbReference type="InterPro" id="IPR024530">
    <property type="entry name" value="QSregVF_b"/>
</dbReference>
<reference evidence="1 2" key="1">
    <citation type="submission" date="2019-11" db="EMBL/GenBank/DDBJ databases">
        <title>Pedobacter sp. HMF7647 Genome sequencing and assembly.</title>
        <authorList>
            <person name="Kang H."/>
            <person name="Kim H."/>
            <person name="Joh K."/>
        </authorList>
    </citation>
    <scope>NUCLEOTIDE SEQUENCE [LARGE SCALE GENOMIC DNA]</scope>
    <source>
        <strain evidence="1 2">HMF7647</strain>
    </source>
</reference>
<evidence type="ECO:0000313" key="2">
    <source>
        <dbReference type="Proteomes" id="UP000466586"/>
    </source>
</evidence>
<comment type="caution">
    <text evidence="1">The sequence shown here is derived from an EMBL/GenBank/DDBJ whole genome shotgun (WGS) entry which is preliminary data.</text>
</comment>